<keyword evidence="8" id="KW-1185">Reference proteome</keyword>
<keyword evidence="1" id="KW-0677">Repeat</keyword>
<dbReference type="InParanoid" id="A0A1Y2E5S9"/>
<feature type="region of interest" description="Disordered" evidence="4">
    <location>
        <begin position="507"/>
        <end position="551"/>
    </location>
</feature>
<dbReference type="Proteomes" id="UP000193467">
    <property type="component" value="Unassembled WGS sequence"/>
</dbReference>
<dbReference type="FunFam" id="3.10.260.10:FF:000001">
    <property type="entry name" value="APSES transcription factor (MbpA)"/>
    <property type="match status" value="1"/>
</dbReference>
<feature type="compositionally biased region" description="Gly residues" evidence="4">
    <location>
        <begin position="243"/>
        <end position="267"/>
    </location>
</feature>
<dbReference type="Pfam" id="PF04383">
    <property type="entry name" value="KilA-N"/>
    <property type="match status" value="1"/>
</dbReference>
<dbReference type="GO" id="GO:0003677">
    <property type="term" value="F:DNA binding"/>
    <property type="evidence" value="ECO:0007669"/>
    <property type="project" value="InterPro"/>
</dbReference>
<protein>
    <recommendedName>
        <fullName evidence="9">Transcription factor</fullName>
    </recommendedName>
</protein>
<evidence type="ECO:0000256" key="3">
    <source>
        <dbReference type="PROSITE-ProRule" id="PRU00023"/>
    </source>
</evidence>
<dbReference type="GO" id="GO:0001228">
    <property type="term" value="F:DNA-binding transcription activator activity, RNA polymerase II-specific"/>
    <property type="evidence" value="ECO:0007669"/>
    <property type="project" value="UniProtKB-ARBA"/>
</dbReference>
<sequence>MNPPSAPPVQLYKATYSSVPVYEFPCQGVAVMRRKSDGWLNATQILKVAGFDKPQRTRVLEREVQKGTHEKVQGGYGKYQGTWVPMDRGIALSRQYGVDRLLQPIFDFVPTADSPPLAPKHITAPATRPKKKNDIADGEPGMAMKAQRAAQNKAAAAAKRAAAAESRRLAEEALEEEEESEEEFLLPAPRGGGEERGKSPTPSERSETSETPSPLGSEVDGEYQASGAGRSKKRKLQDDSGSMMGGGGHHGGGAIAGGPGGLGGGGSTSSHAQLGQGSLRYARMILDYFVSESTQVPQFLVTPPADFDANVVIDDDGHTALHWACAMGRIRIVKLLLSAGADIFRANSMGQTALMRSVMFTNNYDLRKFPELFELLHRSTINIDRNDRTVFHYIVDIALQKGKTHAARYYIETVLARLVDYPKEVADILNFQDEEGETALTLAARARSKRLVKILLDNGADPKIANRDGKTAEDYILEDERFRETEAAAIGGAGGVGGAMYGGGVPGLPPLGSNGGPSSDLTNGSHLPHLPSTSHFPHQQPQPHHLPLPQLHTSESGQRITTKYIPLMSSLLESLAHSFDAELLSHDRDLSQASSLLSNIQSEILDNQRTAQQLEAVAAELQGLDAREMELRLELENKMGKRFRLGWEKWVRDEDAREQSYEAELERQEKGEGGGGGPSVVVRQEDLEAYREMNANPPVDEKERSEVLKREIGEFRRRRKDMFEVFARRTGEMGTGGKMGQYRQLIALGCGVGLDQVDGVIGQLLEELEEREE</sequence>
<dbReference type="SUPFAM" id="SSF48403">
    <property type="entry name" value="Ankyrin repeat"/>
    <property type="match status" value="1"/>
</dbReference>
<keyword evidence="2 3" id="KW-0040">ANK repeat</keyword>
<dbReference type="InterPro" id="IPR003163">
    <property type="entry name" value="Tscrpt_reg_HTH_APSES-type"/>
</dbReference>
<accession>A0A1Y2E5S9</accession>
<evidence type="ECO:0000256" key="4">
    <source>
        <dbReference type="SAM" id="MobiDB-lite"/>
    </source>
</evidence>
<feature type="compositionally biased region" description="Basic and acidic residues" evidence="4">
    <location>
        <begin position="192"/>
        <end position="208"/>
    </location>
</feature>
<dbReference type="InterPro" id="IPR002110">
    <property type="entry name" value="Ankyrin_rpt"/>
</dbReference>
<dbReference type="PROSITE" id="PS50297">
    <property type="entry name" value="ANK_REP_REGION"/>
    <property type="match status" value="2"/>
</dbReference>
<feature type="domain" description="Peptidase A2" evidence="5">
    <location>
        <begin position="452"/>
        <end position="495"/>
    </location>
</feature>
<evidence type="ECO:0000259" key="5">
    <source>
        <dbReference type="PROSITE" id="PS50175"/>
    </source>
</evidence>
<dbReference type="SMART" id="SM00248">
    <property type="entry name" value="ANK"/>
    <property type="match status" value="3"/>
</dbReference>
<dbReference type="PROSITE" id="PS51299">
    <property type="entry name" value="HTH_APSES"/>
    <property type="match status" value="1"/>
</dbReference>
<dbReference type="GO" id="GO:0030907">
    <property type="term" value="C:MBF transcription complex"/>
    <property type="evidence" value="ECO:0007669"/>
    <property type="project" value="TreeGrafter"/>
</dbReference>
<dbReference type="GO" id="GO:0004190">
    <property type="term" value="F:aspartic-type endopeptidase activity"/>
    <property type="evidence" value="ECO:0007669"/>
    <property type="project" value="InterPro"/>
</dbReference>
<dbReference type="GO" id="GO:0006508">
    <property type="term" value="P:proteolysis"/>
    <property type="evidence" value="ECO:0007669"/>
    <property type="project" value="InterPro"/>
</dbReference>
<dbReference type="OrthoDB" id="6718656at2759"/>
<evidence type="ECO:0000256" key="2">
    <source>
        <dbReference type="ARBA" id="ARBA00023043"/>
    </source>
</evidence>
<dbReference type="GO" id="GO:0033309">
    <property type="term" value="C:SBF transcription complex"/>
    <property type="evidence" value="ECO:0007669"/>
    <property type="project" value="TreeGrafter"/>
</dbReference>
<feature type="repeat" description="ANK" evidence="3">
    <location>
        <begin position="435"/>
        <end position="467"/>
    </location>
</feature>
<dbReference type="STRING" id="106004.A0A1Y2E5S9"/>
<evidence type="ECO:0000259" key="6">
    <source>
        <dbReference type="PROSITE" id="PS51299"/>
    </source>
</evidence>
<comment type="caution">
    <text evidence="7">The sequence shown here is derived from an EMBL/GenBank/DDBJ whole genome shotgun (WGS) entry which is preliminary data.</text>
</comment>
<feature type="repeat" description="ANK" evidence="3">
    <location>
        <begin position="316"/>
        <end position="348"/>
    </location>
</feature>
<dbReference type="EMBL" id="MCGR01000061">
    <property type="protein sequence ID" value="ORY66923.1"/>
    <property type="molecule type" value="Genomic_DNA"/>
</dbReference>
<evidence type="ECO:0008006" key="9">
    <source>
        <dbReference type="Google" id="ProtNLM"/>
    </source>
</evidence>
<dbReference type="AlphaFoldDB" id="A0A1Y2E5S9"/>
<dbReference type="PRINTS" id="PR01415">
    <property type="entry name" value="ANKYRIN"/>
</dbReference>
<dbReference type="PROSITE" id="PS50088">
    <property type="entry name" value="ANK_REPEAT"/>
    <property type="match status" value="2"/>
</dbReference>
<dbReference type="SUPFAM" id="SSF54616">
    <property type="entry name" value="DNA-binding domain of Mlu1-box binding protein MBP1"/>
    <property type="match status" value="1"/>
</dbReference>
<dbReference type="FunCoup" id="A0A1Y2E5S9">
    <property type="interactions" value="19"/>
</dbReference>
<dbReference type="InterPro" id="IPR036887">
    <property type="entry name" value="HTH_APSES_sf"/>
</dbReference>
<feature type="region of interest" description="Disordered" evidence="4">
    <location>
        <begin position="167"/>
        <end position="273"/>
    </location>
</feature>
<feature type="region of interest" description="Disordered" evidence="4">
    <location>
        <begin position="112"/>
        <end position="138"/>
    </location>
</feature>
<dbReference type="FunFam" id="1.25.40.20:FF:000238">
    <property type="entry name" value="Unplaced genomic scaffold supercont1.20, whole genome shotgun sequence"/>
    <property type="match status" value="1"/>
</dbReference>
<dbReference type="InterPro" id="IPR051642">
    <property type="entry name" value="SWI6-like"/>
</dbReference>
<evidence type="ECO:0000256" key="1">
    <source>
        <dbReference type="ARBA" id="ARBA00022737"/>
    </source>
</evidence>
<dbReference type="SMART" id="SM01252">
    <property type="entry name" value="KilA-N"/>
    <property type="match status" value="1"/>
</dbReference>
<proteinExistence type="predicted"/>
<dbReference type="PANTHER" id="PTHR43828">
    <property type="entry name" value="ASPARAGINASE"/>
    <property type="match status" value="1"/>
</dbReference>
<feature type="compositionally biased region" description="Low complexity" evidence="4">
    <location>
        <begin position="510"/>
        <end position="521"/>
    </location>
</feature>
<dbReference type="InterPro" id="IPR036770">
    <property type="entry name" value="Ankyrin_rpt-contain_sf"/>
</dbReference>
<dbReference type="InterPro" id="IPR018004">
    <property type="entry name" value="KilA/APSES_HTH"/>
</dbReference>
<organism evidence="7 8">
    <name type="scientific">Leucosporidium creatinivorum</name>
    <dbReference type="NCBI Taxonomy" id="106004"/>
    <lineage>
        <taxon>Eukaryota</taxon>
        <taxon>Fungi</taxon>
        <taxon>Dikarya</taxon>
        <taxon>Basidiomycota</taxon>
        <taxon>Pucciniomycotina</taxon>
        <taxon>Microbotryomycetes</taxon>
        <taxon>Leucosporidiales</taxon>
        <taxon>Leucosporidium</taxon>
    </lineage>
</organism>
<feature type="compositionally biased region" description="Acidic residues" evidence="4">
    <location>
        <begin position="172"/>
        <end position="184"/>
    </location>
</feature>
<dbReference type="Gene3D" id="1.25.40.20">
    <property type="entry name" value="Ankyrin repeat-containing domain"/>
    <property type="match status" value="1"/>
</dbReference>
<feature type="compositionally biased region" description="Low complexity" evidence="4">
    <location>
        <begin position="537"/>
        <end position="551"/>
    </location>
</feature>
<dbReference type="InterPro" id="IPR001995">
    <property type="entry name" value="Peptidase_A2_cat"/>
</dbReference>
<evidence type="ECO:0000313" key="7">
    <source>
        <dbReference type="EMBL" id="ORY66923.1"/>
    </source>
</evidence>
<dbReference type="PROSITE" id="PS50175">
    <property type="entry name" value="ASP_PROT_RETROV"/>
    <property type="match status" value="1"/>
</dbReference>
<dbReference type="Pfam" id="PF12796">
    <property type="entry name" value="Ank_2"/>
    <property type="match status" value="2"/>
</dbReference>
<reference evidence="7 8" key="1">
    <citation type="submission" date="2016-07" db="EMBL/GenBank/DDBJ databases">
        <title>Pervasive Adenine N6-methylation of Active Genes in Fungi.</title>
        <authorList>
            <consortium name="DOE Joint Genome Institute"/>
            <person name="Mondo S.J."/>
            <person name="Dannebaum R.O."/>
            <person name="Kuo R.C."/>
            <person name="Labutti K."/>
            <person name="Haridas S."/>
            <person name="Kuo A."/>
            <person name="Salamov A."/>
            <person name="Ahrendt S.R."/>
            <person name="Lipzen A."/>
            <person name="Sullivan W."/>
            <person name="Andreopoulos W.B."/>
            <person name="Clum A."/>
            <person name="Lindquist E."/>
            <person name="Daum C."/>
            <person name="Ramamoorthy G.K."/>
            <person name="Gryganskyi A."/>
            <person name="Culley D."/>
            <person name="Magnuson J.K."/>
            <person name="James T.Y."/>
            <person name="O'Malley M.A."/>
            <person name="Stajich J.E."/>
            <person name="Spatafora J.W."/>
            <person name="Visel A."/>
            <person name="Grigoriev I.V."/>
        </authorList>
    </citation>
    <scope>NUCLEOTIDE SEQUENCE [LARGE SCALE GENOMIC DNA]</scope>
    <source>
        <strain evidence="7 8">62-1032</strain>
    </source>
</reference>
<feature type="domain" description="HTH APSES-type" evidence="6">
    <location>
        <begin position="11"/>
        <end position="119"/>
    </location>
</feature>
<dbReference type="Gene3D" id="3.10.260.10">
    <property type="entry name" value="Transcription regulator HTH, APSES-type DNA-binding domain"/>
    <property type="match status" value="1"/>
</dbReference>
<dbReference type="PANTHER" id="PTHR43828:SF15">
    <property type="entry name" value="TRANSCRIPTION FACTOR MBP1"/>
    <property type="match status" value="1"/>
</dbReference>
<gene>
    <name evidence="7" type="ORF">BCR35DRAFT_308358</name>
</gene>
<evidence type="ECO:0000313" key="8">
    <source>
        <dbReference type="Proteomes" id="UP000193467"/>
    </source>
</evidence>
<name>A0A1Y2E5S9_9BASI</name>